<feature type="compositionally biased region" description="Low complexity" evidence="1">
    <location>
        <begin position="53"/>
        <end position="81"/>
    </location>
</feature>
<dbReference type="Proteomes" id="UP000001876">
    <property type="component" value="Unassembled WGS sequence"/>
</dbReference>
<dbReference type="OrthoDB" id="539293at2759"/>
<evidence type="ECO:0000313" key="2">
    <source>
        <dbReference type="EMBL" id="EEH56880.1"/>
    </source>
</evidence>
<reference evidence="2 3" key="1">
    <citation type="journal article" date="2009" name="Science">
        <title>Green evolution and dynamic adaptations revealed by genomes of the marine picoeukaryotes Micromonas.</title>
        <authorList>
            <person name="Worden A.Z."/>
            <person name="Lee J.H."/>
            <person name="Mock T."/>
            <person name="Rouze P."/>
            <person name="Simmons M.P."/>
            <person name="Aerts A.L."/>
            <person name="Allen A.E."/>
            <person name="Cuvelier M.L."/>
            <person name="Derelle E."/>
            <person name="Everett M.V."/>
            <person name="Foulon E."/>
            <person name="Grimwood J."/>
            <person name="Gundlach H."/>
            <person name="Henrissat B."/>
            <person name="Napoli C."/>
            <person name="McDonald S.M."/>
            <person name="Parker M.S."/>
            <person name="Rombauts S."/>
            <person name="Salamov A."/>
            <person name="Von Dassow P."/>
            <person name="Badger J.H."/>
            <person name="Coutinho P.M."/>
            <person name="Demir E."/>
            <person name="Dubchak I."/>
            <person name="Gentemann C."/>
            <person name="Eikrem W."/>
            <person name="Gready J.E."/>
            <person name="John U."/>
            <person name="Lanier W."/>
            <person name="Lindquist E.A."/>
            <person name="Lucas S."/>
            <person name="Mayer K.F."/>
            <person name="Moreau H."/>
            <person name="Not F."/>
            <person name="Otillar R."/>
            <person name="Panaud O."/>
            <person name="Pangilinan J."/>
            <person name="Paulsen I."/>
            <person name="Piegu B."/>
            <person name="Poliakov A."/>
            <person name="Robbens S."/>
            <person name="Schmutz J."/>
            <person name="Toulza E."/>
            <person name="Wyss T."/>
            <person name="Zelensky A."/>
            <person name="Zhou K."/>
            <person name="Armbrust E.V."/>
            <person name="Bhattacharya D."/>
            <person name="Goodenough U.W."/>
            <person name="Van de Peer Y."/>
            <person name="Grigoriev I.V."/>
        </authorList>
    </citation>
    <scope>NUCLEOTIDE SEQUENCE [LARGE SCALE GENOMIC DNA]</scope>
    <source>
        <strain evidence="2 3">CCMP1545</strain>
    </source>
</reference>
<feature type="region of interest" description="Disordered" evidence="1">
    <location>
        <begin position="39"/>
        <end position="97"/>
    </location>
</feature>
<dbReference type="GeneID" id="9684232"/>
<proteinExistence type="predicted"/>
<feature type="region of interest" description="Disordered" evidence="1">
    <location>
        <begin position="182"/>
        <end position="209"/>
    </location>
</feature>
<dbReference type="RefSeq" id="XP_003058425.1">
    <property type="nucleotide sequence ID" value="XM_003058379.1"/>
</dbReference>
<feature type="compositionally biased region" description="Basic and acidic residues" evidence="1">
    <location>
        <begin position="88"/>
        <end position="97"/>
    </location>
</feature>
<evidence type="ECO:0000313" key="3">
    <source>
        <dbReference type="Proteomes" id="UP000001876"/>
    </source>
</evidence>
<organism evidence="3">
    <name type="scientific">Micromonas pusilla (strain CCMP1545)</name>
    <name type="common">Picoplanktonic green alga</name>
    <dbReference type="NCBI Taxonomy" id="564608"/>
    <lineage>
        <taxon>Eukaryota</taxon>
        <taxon>Viridiplantae</taxon>
        <taxon>Chlorophyta</taxon>
        <taxon>Mamiellophyceae</taxon>
        <taxon>Mamiellales</taxon>
        <taxon>Mamiellaceae</taxon>
        <taxon>Micromonas</taxon>
    </lineage>
</organism>
<dbReference type="KEGG" id="mpp:MICPUCDRAFT_57926"/>
<name>C1MT38_MICPC</name>
<sequence length="225" mass="22692">MRAGASSSASSPSVAAAFAFARASATTDGVLLGGRHDEIRASTSSSTRHHHLASSLAHARSFARPSRRAPNASAAASSSENALKRPRRPSEHWQPVDDAKTKMRYWWNKSTGETTGLGEPRPTSFKLPPADKWSALTKHVDKNGEPTLGVAIGQMFVFAFGGALGVTAVSVALGVLSGGGGGAAAAGMEGKDDGGATSSGNDAVARGAATRGATVARRVAAAGGG</sequence>
<keyword evidence="3" id="KW-1185">Reference proteome</keyword>
<dbReference type="AlphaFoldDB" id="C1MT38"/>
<evidence type="ECO:0000256" key="1">
    <source>
        <dbReference type="SAM" id="MobiDB-lite"/>
    </source>
</evidence>
<dbReference type="EMBL" id="GG663739">
    <property type="protein sequence ID" value="EEH56880.1"/>
    <property type="molecule type" value="Genomic_DNA"/>
</dbReference>
<protein>
    <submittedName>
        <fullName evidence="2">Predicted protein</fullName>
    </submittedName>
</protein>
<accession>C1MT38</accession>
<gene>
    <name evidence="2" type="ORF">MICPUCDRAFT_57926</name>
</gene>